<organism evidence="1 2">
    <name type="scientific">Arthrobacter phage VroomVroom</name>
    <dbReference type="NCBI Taxonomy" id="3049371"/>
    <lineage>
        <taxon>Viruses</taxon>
        <taxon>Duplodnaviria</taxon>
        <taxon>Heunggongvirae</taxon>
        <taxon>Uroviricota</taxon>
        <taxon>Caudoviricetes</taxon>
        <taxon>Casidaviridae</taxon>
        <taxon>Hilgardvirus</taxon>
        <taxon>Hilgardvirus vroomvroom</taxon>
    </lineage>
</organism>
<sequence length="34" mass="3703">MRRDLLLLAWIYALGGLACLFLILVVRVASALAS</sequence>
<dbReference type="Proteomes" id="UP001243977">
    <property type="component" value="Segment"/>
</dbReference>
<name>A0AA49FB64_9CAUD</name>
<proteinExistence type="predicted"/>
<protein>
    <submittedName>
        <fullName evidence="1">Membrane protein</fullName>
    </submittedName>
</protein>
<dbReference type="PROSITE" id="PS51257">
    <property type="entry name" value="PROKAR_LIPOPROTEIN"/>
    <property type="match status" value="1"/>
</dbReference>
<gene>
    <name evidence="1" type="primary">60</name>
    <name evidence="1" type="ORF">SEA_VROOMVROOM_60</name>
</gene>
<dbReference type="EMBL" id="OQ938592">
    <property type="protein sequence ID" value="WIC90210.1"/>
    <property type="molecule type" value="Genomic_DNA"/>
</dbReference>
<evidence type="ECO:0000313" key="2">
    <source>
        <dbReference type="Proteomes" id="UP001243977"/>
    </source>
</evidence>
<keyword evidence="2" id="KW-1185">Reference proteome</keyword>
<reference evidence="1" key="1">
    <citation type="submission" date="2023-05" db="EMBL/GenBank/DDBJ databases">
        <authorList>
            <person name="Barden S."/>
            <person name="Berber-Pulido R."/>
            <person name="Bursulaya I."/>
            <person name="Chawla E."/>
            <person name="Critzer N.A."/>
            <person name="Dawson N.R."/>
            <person name="Deal M.M."/>
            <person name="Douglas K.A."/>
            <person name="Estampa J.P."/>
            <person name="Gowdy G.A."/>
            <person name="Hamid B."/>
            <person name="Hernandez E.R."/>
            <person name="Hoang R.L."/>
            <person name="Hughes A.L."/>
            <person name="Kim C.J."/>
            <person name="Kretschmer T.O."/>
            <person name="Le V.D."/>
            <person name="Li A."/>
            <person name="Li M."/>
            <person name="Lim J.M."/>
            <person name="Martin K.B."/>
            <person name="Martinez D.M."/>
            <person name="Nguyen A.H."/>
            <person name="Okumura J.H."/>
            <person name="Ortiz-Gomez D.E."/>
            <person name="Pan C."/>
            <person name="Pisipati K.L."/>
            <person name="Reyimjan D."/>
            <person name="Robles A."/>
            <person name="Rodriguez J.F."/>
            <person name="Sacristan A."/>
            <person name="Scriven S.P."/>
            <person name="Smith S.M."/>
            <person name="Tosasuk K."/>
            <person name="Tran K.A."/>
            <person name="Unanwa N.C."/>
            <person name="Vajragiri S."/>
            <person name="Vanderpool L.R."/>
            <person name="Vu T.T."/>
            <person name="Wang X."/>
            <person name="Wu F."/>
            <person name="Zhu Y.A."/>
            <person name="Nguyen M."/>
            <person name="Stephenson J.C."/>
            <person name="Zorawik M."/>
            <person name="Garza D.R."/>
            <person name="Reputana M.J."/>
            <person name="Al Banaa F.A."/>
            <person name="Reddi K."/>
            <person name="Freise A.C."/>
            <person name="Furlong K.P."/>
            <person name="Rudner A.D."/>
            <person name="Beyer A.R."/>
            <person name="Chong R.A."/>
            <person name="Edgington N.P."/>
            <person name="Garcia Costas A.M."/>
            <person name="Gibb B.P."/>
            <person name="Klyczek K.K."/>
            <person name="Swerdlow S.J."/>
            <person name="Garlena R.A."/>
            <person name="Russell D.A."/>
            <person name="Jacobs-Sera D."/>
            <person name="Hatfull G.F."/>
        </authorList>
    </citation>
    <scope>NUCLEOTIDE SEQUENCE</scope>
</reference>
<evidence type="ECO:0000313" key="1">
    <source>
        <dbReference type="EMBL" id="WIC90210.1"/>
    </source>
</evidence>
<accession>A0AA49FB64</accession>